<keyword evidence="2 5" id="KW-0812">Transmembrane</keyword>
<dbReference type="STRING" id="1457250.GCA_000755225_02585"/>
<organism evidence="6 7">
    <name type="scientific">Halapricum salinum</name>
    <dbReference type="NCBI Taxonomy" id="1457250"/>
    <lineage>
        <taxon>Archaea</taxon>
        <taxon>Methanobacteriati</taxon>
        <taxon>Methanobacteriota</taxon>
        <taxon>Stenosarchaea group</taxon>
        <taxon>Halobacteria</taxon>
        <taxon>Halobacteriales</taxon>
        <taxon>Haloarculaceae</taxon>
        <taxon>Halapricum</taxon>
    </lineage>
</organism>
<dbReference type="AlphaFoldDB" id="A0A4D6H829"/>
<evidence type="ECO:0000256" key="2">
    <source>
        <dbReference type="ARBA" id="ARBA00022692"/>
    </source>
</evidence>
<protein>
    <recommendedName>
        <fullName evidence="8">Rhomboid family intramembrane serine protease</fullName>
    </recommendedName>
</protein>
<keyword evidence="4 5" id="KW-0472">Membrane</keyword>
<dbReference type="InterPro" id="IPR035952">
    <property type="entry name" value="Rhomboid-like_sf"/>
</dbReference>
<dbReference type="GeneID" id="39846493"/>
<feature type="transmembrane region" description="Helical" evidence="5">
    <location>
        <begin position="206"/>
        <end position="229"/>
    </location>
</feature>
<feature type="transmembrane region" description="Helical" evidence="5">
    <location>
        <begin position="133"/>
        <end position="154"/>
    </location>
</feature>
<evidence type="ECO:0000256" key="4">
    <source>
        <dbReference type="ARBA" id="ARBA00023136"/>
    </source>
</evidence>
<evidence type="ECO:0000313" key="7">
    <source>
        <dbReference type="Proteomes" id="UP000296706"/>
    </source>
</evidence>
<proteinExistence type="predicted"/>
<dbReference type="Gene3D" id="1.20.1540.10">
    <property type="entry name" value="Rhomboid-like"/>
    <property type="match status" value="1"/>
</dbReference>
<name>A0A4D6H829_9EURY</name>
<dbReference type="GO" id="GO:0016020">
    <property type="term" value="C:membrane"/>
    <property type="evidence" value="ECO:0007669"/>
    <property type="project" value="UniProtKB-SubCell"/>
</dbReference>
<keyword evidence="7" id="KW-1185">Reference proteome</keyword>
<dbReference type="RefSeq" id="WP_049993409.1">
    <property type="nucleotide sequence ID" value="NZ_CP031310.1"/>
</dbReference>
<gene>
    <name evidence="6" type="ORF">DV733_01455</name>
</gene>
<sequence length="303" mass="32917">MANLNRMAEDTLETDESLWQALRRGFHPVDVLLLASVPVAILGVFALSPATRGTLVFQYTTPSIPTAFTAPFVHFDSGHLLFNLVGYTLVVPILYALSLDAGDDWEFRVVFVALLASSPILLSYLNLTILRSGVTFGFSGVLMAYYGYLPLVVAKHATTRLQLGDTRTAAPLLFFLGLLLATVQLLRAVVANPVTVAVDGAPASVTWVLVATLAEVVVLLLLVIVFYSLSGSGSYERLRASARRAFERGSRADLTIVALLVLVAMPFVTFPVDPIAGQRVFNLYVHFVGYALGFISTYVYHTL</sequence>
<dbReference type="KEGG" id="hsn:DV733_01455"/>
<evidence type="ECO:0008006" key="8">
    <source>
        <dbReference type="Google" id="ProtNLM"/>
    </source>
</evidence>
<keyword evidence="3 5" id="KW-1133">Transmembrane helix</keyword>
<feature type="transmembrane region" description="Helical" evidence="5">
    <location>
        <begin position="281"/>
        <end position="300"/>
    </location>
</feature>
<feature type="transmembrane region" description="Helical" evidence="5">
    <location>
        <begin position="109"/>
        <end position="127"/>
    </location>
</feature>
<feature type="transmembrane region" description="Helical" evidence="5">
    <location>
        <begin position="250"/>
        <end position="269"/>
    </location>
</feature>
<evidence type="ECO:0000256" key="1">
    <source>
        <dbReference type="ARBA" id="ARBA00004141"/>
    </source>
</evidence>
<feature type="transmembrane region" description="Helical" evidence="5">
    <location>
        <begin position="31"/>
        <end position="50"/>
    </location>
</feature>
<accession>A0A4D6H829</accession>
<feature type="transmembrane region" description="Helical" evidence="5">
    <location>
        <begin position="166"/>
        <end position="186"/>
    </location>
</feature>
<dbReference type="OrthoDB" id="313547at2157"/>
<comment type="subcellular location">
    <subcellularLocation>
        <location evidence="1">Membrane</location>
        <topology evidence="1">Multi-pass membrane protein</topology>
    </subcellularLocation>
</comment>
<evidence type="ECO:0000313" key="6">
    <source>
        <dbReference type="EMBL" id="QCC49969.1"/>
    </source>
</evidence>
<evidence type="ECO:0000256" key="5">
    <source>
        <dbReference type="SAM" id="Phobius"/>
    </source>
</evidence>
<dbReference type="EMBL" id="CP031310">
    <property type="protein sequence ID" value="QCC49969.1"/>
    <property type="molecule type" value="Genomic_DNA"/>
</dbReference>
<evidence type="ECO:0000256" key="3">
    <source>
        <dbReference type="ARBA" id="ARBA00022989"/>
    </source>
</evidence>
<dbReference type="SUPFAM" id="SSF144091">
    <property type="entry name" value="Rhomboid-like"/>
    <property type="match status" value="1"/>
</dbReference>
<reference evidence="6 7" key="1">
    <citation type="journal article" date="2019" name="Nat. Commun.">
        <title>A new type of DNA phosphorothioation-based antiviral system in archaea.</title>
        <authorList>
            <person name="Xiong L."/>
            <person name="Liu S."/>
            <person name="Chen S."/>
            <person name="Xiao Y."/>
            <person name="Zhu B."/>
            <person name="Gao Y."/>
            <person name="Zhang Y."/>
            <person name="Chen B."/>
            <person name="Luo J."/>
            <person name="Deng Z."/>
            <person name="Chen X."/>
            <person name="Wang L."/>
            <person name="Chen S."/>
        </authorList>
    </citation>
    <scope>NUCLEOTIDE SEQUENCE [LARGE SCALE GENOMIC DNA]</scope>
    <source>
        <strain evidence="6 7">CBA1105</strain>
    </source>
</reference>
<feature type="transmembrane region" description="Helical" evidence="5">
    <location>
        <begin position="80"/>
        <end position="97"/>
    </location>
</feature>
<dbReference type="Proteomes" id="UP000296706">
    <property type="component" value="Chromosome"/>
</dbReference>